<protein>
    <submittedName>
        <fullName evidence="3">Ketoreductase</fullName>
    </submittedName>
    <submittedName>
        <fullName evidence="4">SDR family oxidoreductase</fullName>
    </submittedName>
</protein>
<dbReference type="GO" id="GO:0016491">
    <property type="term" value="F:oxidoreductase activity"/>
    <property type="evidence" value="ECO:0007669"/>
    <property type="project" value="UniProtKB-KW"/>
</dbReference>
<name>A0AAV4KDR8_9ACTN</name>
<dbReference type="PRINTS" id="PR00080">
    <property type="entry name" value="SDRFAMILY"/>
</dbReference>
<evidence type="ECO:0000313" key="6">
    <source>
        <dbReference type="Proteomes" id="UP000642014"/>
    </source>
</evidence>
<dbReference type="SMART" id="SM00822">
    <property type="entry name" value="PKS_KR"/>
    <property type="match status" value="1"/>
</dbReference>
<sequence>MIITGGGTGIGRAAALRFAERGDRVLVVGRTAATLEETAAGHENIRPLVADVTGPGAGERVVEAALRAFGRLDVLVNNAATGSFAPLAKLDRDAVERQFATDLVAPAFLARAALDALEETGGTIVNVSTAASLTTQGFPDNAVYMAAKAGLNQFTRAWAVELAPRGIRVVSVAPGVTDTGIGQRVGMSDAQYQYFLDQIRQRIPAGRVATPEEVAWWITTLTEPGGSYATGAIVPVDGGLTLT</sequence>
<keyword evidence="5" id="KW-1185">Reference proteome</keyword>
<dbReference type="Gene3D" id="3.40.50.720">
    <property type="entry name" value="NAD(P)-binding Rossmann-like Domain"/>
    <property type="match status" value="1"/>
</dbReference>
<evidence type="ECO:0000259" key="2">
    <source>
        <dbReference type="SMART" id="SM00822"/>
    </source>
</evidence>
<reference evidence="4 5" key="2">
    <citation type="submission" date="2017-09" db="EMBL/GenBank/DDBJ databases">
        <authorList>
            <person name="Lee N."/>
            <person name="Cho B.-K."/>
        </authorList>
    </citation>
    <scope>NUCLEOTIDE SEQUENCE [LARGE SCALE GENOMIC DNA]</scope>
    <source>
        <strain evidence="4 5">ATCC 19740</strain>
    </source>
</reference>
<feature type="domain" description="Ketoreductase" evidence="2">
    <location>
        <begin position="2"/>
        <end position="179"/>
    </location>
</feature>
<dbReference type="RefSeq" id="WP_062751459.1">
    <property type="nucleotide sequence ID" value="NZ_JBHUUY010000034.1"/>
</dbReference>
<dbReference type="PANTHER" id="PTHR43975">
    <property type="entry name" value="ZGC:101858"/>
    <property type="match status" value="1"/>
</dbReference>
<evidence type="ECO:0000313" key="4">
    <source>
        <dbReference type="EMBL" id="QEV35568.1"/>
    </source>
</evidence>
<keyword evidence="1" id="KW-0560">Oxidoreductase</keyword>
<dbReference type="InterPro" id="IPR002347">
    <property type="entry name" value="SDR_fam"/>
</dbReference>
<reference evidence="3" key="3">
    <citation type="submission" date="2023-08" db="EMBL/GenBank/DDBJ databases">
        <authorList>
            <person name="Sun Q."/>
            <person name="Ohkuma M."/>
        </authorList>
    </citation>
    <scope>NUCLEOTIDE SEQUENCE</scope>
    <source>
        <strain evidence="3">JCM 4205</strain>
    </source>
</reference>
<accession>A0AAV4KDR8</accession>
<proteinExistence type="predicted"/>
<dbReference type="EMBL" id="CP023693">
    <property type="protein sequence ID" value="QEV35568.1"/>
    <property type="molecule type" value="Genomic_DNA"/>
</dbReference>
<evidence type="ECO:0000313" key="3">
    <source>
        <dbReference type="EMBL" id="GGR16598.1"/>
    </source>
</evidence>
<evidence type="ECO:0000256" key="1">
    <source>
        <dbReference type="ARBA" id="ARBA00023002"/>
    </source>
</evidence>
<dbReference type="PRINTS" id="PR00081">
    <property type="entry name" value="GDHRDH"/>
</dbReference>
<gene>
    <name evidence="4" type="ORF">CP977_28115</name>
    <name evidence="3" type="ORF">GCM10010497_18650</name>
</gene>
<dbReference type="InterPro" id="IPR057326">
    <property type="entry name" value="KR_dom"/>
</dbReference>
<reference evidence="3 6" key="1">
    <citation type="journal article" date="2014" name="Int. J. Syst. Evol. Microbiol.">
        <title>Complete genome sequence of Corynebacterium casei LMG S-19264T (=DSM 44701T), isolated from a smear-ripened cheese.</title>
        <authorList>
            <consortium name="US DOE Joint Genome Institute (JGI-PGF)"/>
            <person name="Walter F."/>
            <person name="Albersmeier A."/>
            <person name="Kalinowski J."/>
            <person name="Ruckert C."/>
        </authorList>
    </citation>
    <scope>NUCLEOTIDE SEQUENCE [LARGE SCALE GENOMIC DNA]</scope>
    <source>
        <strain evidence="3 6">JCM 4205</strain>
    </source>
</reference>
<evidence type="ECO:0000313" key="5">
    <source>
        <dbReference type="Proteomes" id="UP000326029"/>
    </source>
</evidence>
<dbReference type="FunFam" id="3.40.50.720:FF:000084">
    <property type="entry name" value="Short-chain dehydrogenase reductase"/>
    <property type="match status" value="1"/>
</dbReference>
<dbReference type="Proteomes" id="UP000642014">
    <property type="component" value="Unassembled WGS sequence"/>
</dbReference>
<dbReference type="InterPro" id="IPR036291">
    <property type="entry name" value="NAD(P)-bd_dom_sf"/>
</dbReference>
<dbReference type="Proteomes" id="UP000326029">
    <property type="component" value="Chromosome"/>
</dbReference>
<dbReference type="SUPFAM" id="SSF51735">
    <property type="entry name" value="NAD(P)-binding Rossmann-fold domains"/>
    <property type="match status" value="1"/>
</dbReference>
<dbReference type="AlphaFoldDB" id="A0AAV4KDR8"/>
<dbReference type="EMBL" id="BMSJ01000002">
    <property type="protein sequence ID" value="GGR16598.1"/>
    <property type="molecule type" value="Genomic_DNA"/>
</dbReference>
<dbReference type="Pfam" id="PF13561">
    <property type="entry name" value="adh_short_C2"/>
    <property type="match status" value="1"/>
</dbReference>
<dbReference type="PANTHER" id="PTHR43975:SF2">
    <property type="entry name" value="EG:BACR7A4.14 PROTEIN-RELATED"/>
    <property type="match status" value="1"/>
</dbReference>
<organism evidence="3 6">
    <name type="scientific">Streptomyces cinereoruber</name>
    <dbReference type="NCBI Taxonomy" id="67260"/>
    <lineage>
        <taxon>Bacteria</taxon>
        <taxon>Bacillati</taxon>
        <taxon>Actinomycetota</taxon>
        <taxon>Actinomycetes</taxon>
        <taxon>Kitasatosporales</taxon>
        <taxon>Streptomycetaceae</taxon>
        <taxon>Streptomyces</taxon>
    </lineage>
</organism>